<dbReference type="Proteomes" id="UP001212401">
    <property type="component" value="Unassembled WGS sequence"/>
</dbReference>
<gene>
    <name evidence="1" type="ORF">L2724_01200</name>
</gene>
<name>A0AAW5WQT8_9LACO</name>
<evidence type="ECO:0000313" key="2">
    <source>
        <dbReference type="Proteomes" id="UP001212401"/>
    </source>
</evidence>
<accession>A0AAW5WQT8</accession>
<organism evidence="1 2">
    <name type="scientific">Limosilactobacillus vaginalis</name>
    <dbReference type="NCBI Taxonomy" id="1633"/>
    <lineage>
        <taxon>Bacteria</taxon>
        <taxon>Bacillati</taxon>
        <taxon>Bacillota</taxon>
        <taxon>Bacilli</taxon>
        <taxon>Lactobacillales</taxon>
        <taxon>Lactobacillaceae</taxon>
        <taxon>Limosilactobacillus</taxon>
    </lineage>
</organism>
<dbReference type="EMBL" id="JAKHPH010000002">
    <property type="protein sequence ID" value="MCZ3666900.1"/>
    <property type="molecule type" value="Genomic_DNA"/>
</dbReference>
<dbReference type="AlphaFoldDB" id="A0AAW5WQT8"/>
<dbReference type="RefSeq" id="WP_269295746.1">
    <property type="nucleotide sequence ID" value="NZ_JAKHPH010000002.1"/>
</dbReference>
<sequence length="182" mass="20230">MHVGRVVLVDNREDELALKIMKKVPDAIVSTNFKVQLQSGDILCWLSKPNDYVDDEVQELADLIDQSTFLPEKIVMLSIPGTADDASLEQVEKWYGKDARSMIMMHQYAVKMIDEFEIPYTIVRIPPLMLTNTSVSVIGEGQPMTGNKLGINQLVSIFQTVLETNGYLNQSIGIVNSGGGQQ</sequence>
<proteinExistence type="predicted"/>
<reference evidence="1" key="1">
    <citation type="submission" date="2022-01" db="EMBL/GenBank/DDBJ databases">
        <title>VMRC isolate genome collection.</title>
        <authorList>
            <person name="France M."/>
            <person name="Rutt L."/>
            <person name="Humphrys M."/>
            <person name="Ravel J."/>
        </authorList>
    </citation>
    <scope>NUCLEOTIDE SEQUENCE</scope>
    <source>
        <strain evidence="1">C0048A1</strain>
    </source>
</reference>
<evidence type="ECO:0000313" key="1">
    <source>
        <dbReference type="EMBL" id="MCZ3666900.1"/>
    </source>
</evidence>
<comment type="caution">
    <text evidence="1">The sequence shown here is derived from an EMBL/GenBank/DDBJ whole genome shotgun (WGS) entry which is preliminary data.</text>
</comment>
<protein>
    <submittedName>
        <fullName evidence="1">Saccharopine dehydrogenase related protein</fullName>
    </submittedName>
</protein>
<dbReference type="Gene3D" id="3.40.50.720">
    <property type="entry name" value="NAD(P)-binding Rossmann-like Domain"/>
    <property type="match status" value="1"/>
</dbReference>